<name>A0A4P9ZV67_9FUNG</name>
<comment type="catalytic activity">
    <reaction evidence="12 14">
        <text>a di-trans,poly-cis-dolichyl beta-D-mannosyl phosphate + L-threonyl-[protein] = 3-O-(alpha-D-mannosyl)-L-threonyl-[protein] + a di-trans,poly-cis-dolichyl phosphate + H(+)</text>
        <dbReference type="Rhea" id="RHEA:53396"/>
        <dbReference type="Rhea" id="RHEA-COMP:11060"/>
        <dbReference type="Rhea" id="RHEA-COMP:13547"/>
        <dbReference type="Rhea" id="RHEA-COMP:19498"/>
        <dbReference type="Rhea" id="RHEA-COMP:19501"/>
        <dbReference type="ChEBI" id="CHEBI:15378"/>
        <dbReference type="ChEBI" id="CHEBI:30013"/>
        <dbReference type="ChEBI" id="CHEBI:57683"/>
        <dbReference type="ChEBI" id="CHEBI:58211"/>
        <dbReference type="ChEBI" id="CHEBI:137323"/>
        <dbReference type="EC" id="2.4.1.109"/>
    </reaction>
</comment>
<evidence type="ECO:0000313" key="17">
    <source>
        <dbReference type="Proteomes" id="UP000268162"/>
    </source>
</evidence>
<feature type="transmembrane region" description="Helical" evidence="14">
    <location>
        <begin position="550"/>
        <end position="569"/>
    </location>
</feature>
<feature type="transmembrane region" description="Helical" evidence="14">
    <location>
        <begin position="670"/>
        <end position="692"/>
    </location>
</feature>
<dbReference type="Proteomes" id="UP000268162">
    <property type="component" value="Unassembled WGS sequence"/>
</dbReference>
<feature type="transmembrane region" description="Helical" evidence="14">
    <location>
        <begin position="176"/>
        <end position="209"/>
    </location>
</feature>
<feature type="domain" description="MIR" evidence="15">
    <location>
        <begin position="348"/>
        <end position="404"/>
    </location>
</feature>
<dbReference type="InterPro" id="IPR016093">
    <property type="entry name" value="MIR_motif"/>
</dbReference>
<evidence type="ECO:0000259" key="15">
    <source>
        <dbReference type="PROSITE" id="PS50919"/>
    </source>
</evidence>
<feature type="transmembrane region" description="Helical" evidence="14">
    <location>
        <begin position="639"/>
        <end position="658"/>
    </location>
</feature>
<comment type="pathway">
    <text evidence="2 14">Protein modification; protein glycosylation.</text>
</comment>
<feature type="transmembrane region" description="Helical" evidence="14">
    <location>
        <begin position="6"/>
        <end position="25"/>
    </location>
</feature>
<feature type="domain" description="MIR" evidence="15">
    <location>
        <begin position="415"/>
        <end position="472"/>
    </location>
</feature>
<comment type="function">
    <text evidence="14">Transfers mannose from Dol-P-mannose to Ser or Thr residues on proteins.</text>
</comment>
<feature type="transmembrane region" description="Helical" evidence="14">
    <location>
        <begin position="97"/>
        <end position="114"/>
    </location>
</feature>
<dbReference type="PROSITE" id="PS50919">
    <property type="entry name" value="MIR"/>
    <property type="match status" value="3"/>
</dbReference>
<sequence>MYWYENDYWLIPTILTLLAMFTRFYRISASKFVVWDEAHFGKFGSHYLKGTFYHDVHPPLAKMLVGLSGLLGGYRGNFEFKSGADYPDTVNYTVMRVFNAAFGVGLIPLAYFTALNLKMSRNAAILAAVFVLFDNALATISRFILLDAMLLFFTALSLYCLTGFHNQRHHPFSFHWWKWLLLTGGSLGLVSSSKWVGFFVVSLAGIYTIEQLYWMLGEKKFNWRRYAYHWTGRIVGLIVLPILIYMICFKIHFFILRRSGSGDATMSSLFQAQLQGSNLKENPLNVAFGSTVTLKSNPRGGGLLHSHPHKYPEGSKQQQITCYSHKDDNNNFIILKPHGEPEIPEEGIEYIREGSIVRLAHVNTGANLHSHAIEAPVTKTDYEVSGYGNRTLGDVFDHWKVEIYDDVQTGKSNKPDQIRSLLTRFRLRHVRLGCLLRSNRDTLPQWGYKQQEVTCDRKNRDDTSNLWNVEYHRHEKLEAAPPSMFKSSFLDDLVHLNVAMAVTNNALVPNRDKIDILSSEPIEWPFLILGLRMCGWDDARVKYYLLGNPFIWWTSTAALLVFPFLLLYYTVRRVRGYQSVDWAPPPPTTKSGPGAGEAVIVADGEWDQFLHTSKMLWGGWALHYFPFFIMGRVTYLHHYFPAVYFAMLFLAFMVDHFGRRLFNGKFHDSMILGFAAMAAAVFMYFSPFTFGFDYPAKELTSRKWLSTWNIHN</sequence>
<feature type="transmembrane region" description="Helical" evidence="14">
    <location>
        <begin position="230"/>
        <end position="255"/>
    </location>
</feature>
<accession>A0A4P9ZV67</accession>
<evidence type="ECO:0000256" key="14">
    <source>
        <dbReference type="RuleBase" id="RU367007"/>
    </source>
</evidence>
<organism evidence="16 17">
    <name type="scientific">Dimargaris cristalligena</name>
    <dbReference type="NCBI Taxonomy" id="215637"/>
    <lineage>
        <taxon>Eukaryota</taxon>
        <taxon>Fungi</taxon>
        <taxon>Fungi incertae sedis</taxon>
        <taxon>Zoopagomycota</taxon>
        <taxon>Kickxellomycotina</taxon>
        <taxon>Dimargaritomycetes</taxon>
        <taxon>Dimargaritales</taxon>
        <taxon>Dimargaritaceae</taxon>
        <taxon>Dimargaris</taxon>
    </lineage>
</organism>
<dbReference type="STRING" id="215637.A0A4P9ZV67"/>
<comment type="catalytic activity">
    <reaction evidence="13 14">
        <text>a di-trans,poly-cis-dolichyl beta-D-mannosyl phosphate + L-seryl-[protein] = 3-O-(alpha-D-mannosyl)-L-seryl-[protein] + a di-trans,poly-cis-dolichyl phosphate + H(+)</text>
        <dbReference type="Rhea" id="RHEA:17377"/>
        <dbReference type="Rhea" id="RHEA-COMP:9863"/>
        <dbReference type="Rhea" id="RHEA-COMP:13546"/>
        <dbReference type="Rhea" id="RHEA-COMP:19498"/>
        <dbReference type="Rhea" id="RHEA-COMP:19501"/>
        <dbReference type="ChEBI" id="CHEBI:15378"/>
        <dbReference type="ChEBI" id="CHEBI:29999"/>
        <dbReference type="ChEBI" id="CHEBI:57683"/>
        <dbReference type="ChEBI" id="CHEBI:58211"/>
        <dbReference type="ChEBI" id="CHEBI:137321"/>
        <dbReference type="EC" id="2.4.1.109"/>
    </reaction>
</comment>
<dbReference type="EMBL" id="ML002606">
    <property type="protein sequence ID" value="RKP36722.1"/>
    <property type="molecule type" value="Genomic_DNA"/>
</dbReference>
<dbReference type="GO" id="GO:0004169">
    <property type="term" value="F:dolichyl-phosphate-mannose-protein mannosyltransferase activity"/>
    <property type="evidence" value="ECO:0007669"/>
    <property type="project" value="UniProtKB-UniRule"/>
</dbReference>
<reference evidence="17" key="1">
    <citation type="journal article" date="2018" name="Nat. Microbiol.">
        <title>Leveraging single-cell genomics to expand the fungal tree of life.</title>
        <authorList>
            <person name="Ahrendt S.R."/>
            <person name="Quandt C.A."/>
            <person name="Ciobanu D."/>
            <person name="Clum A."/>
            <person name="Salamov A."/>
            <person name="Andreopoulos B."/>
            <person name="Cheng J.F."/>
            <person name="Woyke T."/>
            <person name="Pelin A."/>
            <person name="Henrissat B."/>
            <person name="Reynolds N.K."/>
            <person name="Benny G.L."/>
            <person name="Smith M.E."/>
            <person name="James T.Y."/>
            <person name="Grigoriev I.V."/>
        </authorList>
    </citation>
    <scope>NUCLEOTIDE SEQUENCE [LARGE SCALE GENOMIC DNA]</scope>
    <source>
        <strain evidence="17">RSA 468</strain>
    </source>
</reference>
<dbReference type="Pfam" id="PF16192">
    <property type="entry name" value="PMT_4TMC"/>
    <property type="match status" value="1"/>
</dbReference>
<dbReference type="SMART" id="SM00472">
    <property type="entry name" value="MIR"/>
    <property type="match status" value="3"/>
</dbReference>
<protein>
    <recommendedName>
        <fullName evidence="4 14">Dolichyl-phosphate-mannose--protein mannosyltransferase</fullName>
        <ecNumber evidence="4 14">2.4.1.109</ecNumber>
    </recommendedName>
</protein>
<keyword evidence="17" id="KW-1185">Reference proteome</keyword>
<gene>
    <name evidence="16" type="ORF">BJ085DRAFT_28272</name>
</gene>
<evidence type="ECO:0000256" key="6">
    <source>
        <dbReference type="ARBA" id="ARBA00022679"/>
    </source>
</evidence>
<dbReference type="FunFam" id="2.80.10.50:FF:000012">
    <property type="entry name" value="Protein O-mannosyl-transferase 1"/>
    <property type="match status" value="1"/>
</dbReference>
<dbReference type="Pfam" id="PF02366">
    <property type="entry name" value="PMT"/>
    <property type="match status" value="1"/>
</dbReference>
<evidence type="ECO:0000256" key="13">
    <source>
        <dbReference type="ARBA" id="ARBA00045102"/>
    </source>
</evidence>
<feature type="domain" description="MIR" evidence="15">
    <location>
        <begin position="283"/>
        <end position="338"/>
    </location>
</feature>
<evidence type="ECO:0000313" key="16">
    <source>
        <dbReference type="EMBL" id="RKP36722.1"/>
    </source>
</evidence>
<evidence type="ECO:0000256" key="11">
    <source>
        <dbReference type="ARBA" id="ARBA00023136"/>
    </source>
</evidence>
<evidence type="ECO:0000256" key="1">
    <source>
        <dbReference type="ARBA" id="ARBA00004477"/>
    </source>
</evidence>
<keyword evidence="5 14" id="KW-0328">Glycosyltransferase</keyword>
<evidence type="ECO:0000256" key="5">
    <source>
        <dbReference type="ARBA" id="ARBA00022676"/>
    </source>
</evidence>
<evidence type="ECO:0000256" key="12">
    <source>
        <dbReference type="ARBA" id="ARBA00045085"/>
    </source>
</evidence>
<comment type="similarity">
    <text evidence="3 14">Belongs to the glycosyltransferase 39 family.</text>
</comment>
<keyword evidence="10 14" id="KW-1133">Transmembrane helix</keyword>
<dbReference type="InterPro" id="IPR036300">
    <property type="entry name" value="MIR_dom_sf"/>
</dbReference>
<dbReference type="PANTHER" id="PTHR10050">
    <property type="entry name" value="DOLICHYL-PHOSPHATE-MANNOSE--PROTEIN MANNOSYLTRANSFERASE"/>
    <property type="match status" value="1"/>
</dbReference>
<dbReference type="UniPathway" id="UPA00378"/>
<proteinExistence type="inferred from homology"/>
<dbReference type="SUPFAM" id="SSF82109">
    <property type="entry name" value="MIR domain"/>
    <property type="match status" value="1"/>
</dbReference>
<comment type="subcellular location">
    <subcellularLocation>
        <location evidence="1 14">Endoplasmic reticulum membrane</location>
        <topology evidence="1 14">Multi-pass membrane protein</topology>
    </subcellularLocation>
</comment>
<dbReference type="Gene3D" id="2.80.10.50">
    <property type="match status" value="1"/>
</dbReference>
<dbReference type="EC" id="2.4.1.109" evidence="4 14"/>
<keyword evidence="9 14" id="KW-0256">Endoplasmic reticulum</keyword>
<dbReference type="PANTHER" id="PTHR10050:SF46">
    <property type="entry name" value="PROTEIN O-MANNOSYL-TRANSFERASE 2"/>
    <property type="match status" value="1"/>
</dbReference>
<evidence type="ECO:0000256" key="7">
    <source>
        <dbReference type="ARBA" id="ARBA00022692"/>
    </source>
</evidence>
<keyword evidence="11 14" id="KW-0472">Membrane</keyword>
<dbReference type="GO" id="GO:0005789">
    <property type="term" value="C:endoplasmic reticulum membrane"/>
    <property type="evidence" value="ECO:0007669"/>
    <property type="project" value="UniProtKB-SubCell"/>
</dbReference>
<dbReference type="Pfam" id="PF02815">
    <property type="entry name" value="MIR"/>
    <property type="match status" value="1"/>
</dbReference>
<evidence type="ECO:0000256" key="8">
    <source>
        <dbReference type="ARBA" id="ARBA00022737"/>
    </source>
</evidence>
<dbReference type="InterPro" id="IPR032421">
    <property type="entry name" value="PMT_4TMC"/>
</dbReference>
<dbReference type="AlphaFoldDB" id="A0A4P9ZV67"/>
<keyword evidence="8" id="KW-0677">Repeat</keyword>
<keyword evidence="7 14" id="KW-0812">Transmembrane</keyword>
<evidence type="ECO:0000256" key="9">
    <source>
        <dbReference type="ARBA" id="ARBA00022824"/>
    </source>
</evidence>
<evidence type="ECO:0000256" key="10">
    <source>
        <dbReference type="ARBA" id="ARBA00022989"/>
    </source>
</evidence>
<dbReference type="InterPro" id="IPR003342">
    <property type="entry name" value="ArnT-like_N"/>
</dbReference>
<evidence type="ECO:0000256" key="2">
    <source>
        <dbReference type="ARBA" id="ARBA00004922"/>
    </source>
</evidence>
<evidence type="ECO:0000256" key="3">
    <source>
        <dbReference type="ARBA" id="ARBA00007222"/>
    </source>
</evidence>
<evidence type="ECO:0000256" key="4">
    <source>
        <dbReference type="ARBA" id="ARBA00012839"/>
    </source>
</evidence>
<keyword evidence="6 14" id="KW-0808">Transferase</keyword>
<feature type="transmembrane region" description="Helical" evidence="14">
    <location>
        <begin position="120"/>
        <end position="137"/>
    </location>
</feature>
<dbReference type="InterPro" id="IPR027005">
    <property type="entry name" value="PMT-like"/>
</dbReference>